<dbReference type="InterPro" id="IPR036937">
    <property type="entry name" value="Adhesion_dom_fimbrial_sf"/>
</dbReference>
<dbReference type="Proteomes" id="UP000236163">
    <property type="component" value="Unassembled WGS sequence"/>
</dbReference>
<accession>A0A2K0JK17</accession>
<organism evidence="3 4">
    <name type="scientific">Salmonella enterica subsp. houtenae serovar 50:g,z51:-</name>
    <dbReference type="NCBI Taxonomy" id="1173947"/>
    <lineage>
        <taxon>Bacteria</taxon>
        <taxon>Pseudomonadati</taxon>
        <taxon>Pseudomonadota</taxon>
        <taxon>Gammaproteobacteria</taxon>
        <taxon>Enterobacterales</taxon>
        <taxon>Enterobacteriaceae</taxon>
        <taxon>Salmonella</taxon>
    </lineage>
</organism>
<dbReference type="SUPFAM" id="SSF49401">
    <property type="entry name" value="Bacterial adhesins"/>
    <property type="match status" value="1"/>
</dbReference>
<dbReference type="GO" id="GO:0043709">
    <property type="term" value="P:cell adhesion involved in single-species biofilm formation"/>
    <property type="evidence" value="ECO:0007669"/>
    <property type="project" value="TreeGrafter"/>
</dbReference>
<keyword evidence="1" id="KW-0732">Signal</keyword>
<reference evidence="4" key="1">
    <citation type="submission" date="2017-12" db="EMBL/GenBank/DDBJ databases">
        <title>FDA dAtabase for Regulatory Grade micrObial Sequences (FDA-ARGOS): Supporting development and validation of Infectious Disease Dx tests.</title>
        <authorList>
            <person name="Sichtig H."/>
            <person name="Tallon L."/>
            <person name="Sadzewicz L."/>
            <person name="Sengamalay N."/>
            <person name="Nagaraj S."/>
            <person name="Vavikolanu K."/>
            <person name="Aluvathingal J."/>
            <person name="Nadendla S."/>
            <person name="Pirone D.C."/>
            <person name="Hoffman M."/>
            <person name="Muruvanda T."/>
            <person name="Allard M."/>
            <person name="Evans P."/>
        </authorList>
    </citation>
    <scope>NUCLEOTIDE SEQUENCE [LARGE SCALE GENOMIC DNA]</scope>
    <source>
        <strain evidence="4">FDAARGOS_55</strain>
    </source>
</reference>
<name>A0A2K0JK17_SALHO</name>
<gene>
    <name evidence="3" type="ORF">RK55_022225</name>
</gene>
<evidence type="ECO:0000313" key="4">
    <source>
        <dbReference type="Proteomes" id="UP000236163"/>
    </source>
</evidence>
<protein>
    <submittedName>
        <fullName evidence="3">Fimbrial protein</fullName>
    </submittedName>
</protein>
<evidence type="ECO:0000256" key="1">
    <source>
        <dbReference type="SAM" id="SignalP"/>
    </source>
</evidence>
<dbReference type="Gene3D" id="2.60.40.1090">
    <property type="entry name" value="Fimbrial-type adhesion domain"/>
    <property type="match status" value="1"/>
</dbReference>
<sequence>MKRSIISAAVLSAVFMSAGAFAEDTGTLNIIGTVVGTSCQFVSGNNSEDVVLSQVETKVFDTMSPGSVYTPITEQTTHLKIYCPDIEEGKRLNITVKAPTLDAEGVIGNTLSDGAKGIGFALKYKDKAVGHSSNNIIVGAKDFDSDKTYTIPLDVYYAKQGTDAVTSGDVNATVTLQAAYN</sequence>
<dbReference type="PANTHER" id="PTHR33420:SF32">
    <property type="entry name" value="FIMBRIAL-LIKE PROTEIN"/>
    <property type="match status" value="1"/>
</dbReference>
<comment type="caution">
    <text evidence="3">The sequence shown here is derived from an EMBL/GenBank/DDBJ whole genome shotgun (WGS) entry which is preliminary data.</text>
</comment>
<proteinExistence type="predicted"/>
<evidence type="ECO:0000259" key="2">
    <source>
        <dbReference type="Pfam" id="PF00419"/>
    </source>
</evidence>
<dbReference type="GO" id="GO:0009289">
    <property type="term" value="C:pilus"/>
    <property type="evidence" value="ECO:0007669"/>
    <property type="project" value="InterPro"/>
</dbReference>
<feature type="domain" description="Fimbrial-type adhesion" evidence="2">
    <location>
        <begin position="30"/>
        <end position="180"/>
    </location>
</feature>
<dbReference type="PANTHER" id="PTHR33420">
    <property type="entry name" value="FIMBRIAL SUBUNIT ELFA-RELATED"/>
    <property type="match status" value="1"/>
</dbReference>
<dbReference type="InterPro" id="IPR008966">
    <property type="entry name" value="Adhesion_dom_sf"/>
</dbReference>
<feature type="signal peptide" evidence="1">
    <location>
        <begin position="1"/>
        <end position="22"/>
    </location>
</feature>
<dbReference type="EMBL" id="JWSP02000004">
    <property type="protein sequence ID" value="PNO35601.1"/>
    <property type="molecule type" value="Genomic_DNA"/>
</dbReference>
<evidence type="ECO:0000313" key="3">
    <source>
        <dbReference type="EMBL" id="PNO35601.1"/>
    </source>
</evidence>
<dbReference type="Pfam" id="PF00419">
    <property type="entry name" value="Fimbrial"/>
    <property type="match status" value="1"/>
</dbReference>
<dbReference type="InterPro" id="IPR000259">
    <property type="entry name" value="Adhesion_dom_fimbrial"/>
</dbReference>
<feature type="chain" id="PRO_5014360409" evidence="1">
    <location>
        <begin position="23"/>
        <end position="181"/>
    </location>
</feature>
<dbReference type="AlphaFoldDB" id="A0A2K0JK17"/>
<dbReference type="InterPro" id="IPR050263">
    <property type="entry name" value="Bact_Fimbrial_Adh_Pro"/>
</dbReference>